<evidence type="ECO:0000313" key="2">
    <source>
        <dbReference type="Proteomes" id="UP000015106"/>
    </source>
</evidence>
<proteinExistence type="predicted"/>
<dbReference type="EnsemblPlants" id="TuG1812S0001026500.01.T01">
    <property type="protein sequence ID" value="TuG1812S0001026500.01.T01.s_cds17197"/>
    <property type="gene ID" value="TuG1812S0001026500.01"/>
</dbReference>
<dbReference type="AlphaFoldDB" id="A0A8R7VCE1"/>
<sequence length="78" mass="8938">MRLPVSRRETTVPSPELVLLSQVTVPLTSVRTKFPLWFRDTMEPWPFTKDLGFADHTTVFSMVVVNQIEKENAFSPTS</sequence>
<evidence type="ECO:0000313" key="1">
    <source>
        <dbReference type="EnsemblPlants" id="TuG1812S0001026500.01.T01.s_cds17197"/>
    </source>
</evidence>
<keyword evidence="2" id="KW-1185">Reference proteome</keyword>
<reference evidence="1" key="2">
    <citation type="submission" date="2022-06" db="UniProtKB">
        <authorList>
            <consortium name="EnsemblPlants"/>
        </authorList>
    </citation>
    <scope>IDENTIFICATION</scope>
</reference>
<reference evidence="2" key="1">
    <citation type="journal article" date="2013" name="Nature">
        <title>Draft genome of the wheat A-genome progenitor Triticum urartu.</title>
        <authorList>
            <person name="Ling H.Q."/>
            <person name="Zhao S."/>
            <person name="Liu D."/>
            <person name="Wang J."/>
            <person name="Sun H."/>
            <person name="Zhang C."/>
            <person name="Fan H."/>
            <person name="Li D."/>
            <person name="Dong L."/>
            <person name="Tao Y."/>
            <person name="Gao C."/>
            <person name="Wu H."/>
            <person name="Li Y."/>
            <person name="Cui Y."/>
            <person name="Guo X."/>
            <person name="Zheng S."/>
            <person name="Wang B."/>
            <person name="Yu K."/>
            <person name="Liang Q."/>
            <person name="Yang W."/>
            <person name="Lou X."/>
            <person name="Chen J."/>
            <person name="Feng M."/>
            <person name="Jian J."/>
            <person name="Zhang X."/>
            <person name="Luo G."/>
            <person name="Jiang Y."/>
            <person name="Liu J."/>
            <person name="Wang Z."/>
            <person name="Sha Y."/>
            <person name="Zhang B."/>
            <person name="Wu H."/>
            <person name="Tang D."/>
            <person name="Shen Q."/>
            <person name="Xue P."/>
            <person name="Zou S."/>
            <person name="Wang X."/>
            <person name="Liu X."/>
            <person name="Wang F."/>
            <person name="Yang Y."/>
            <person name="An X."/>
            <person name="Dong Z."/>
            <person name="Zhang K."/>
            <person name="Zhang X."/>
            <person name="Luo M.C."/>
            <person name="Dvorak J."/>
            <person name="Tong Y."/>
            <person name="Wang J."/>
            <person name="Yang H."/>
            <person name="Li Z."/>
            <person name="Wang D."/>
            <person name="Zhang A."/>
            <person name="Wang J."/>
        </authorList>
    </citation>
    <scope>NUCLEOTIDE SEQUENCE</scope>
    <source>
        <strain evidence="2">cv. G1812</strain>
    </source>
</reference>
<protein>
    <submittedName>
        <fullName evidence="1">Uncharacterized protein</fullName>
    </submittedName>
</protein>
<accession>A0A8R7VCE1</accession>
<name>A0A8R7VCE1_TRIUA</name>
<dbReference type="Gramene" id="TuG1812S0001026500.01.T01">
    <property type="protein sequence ID" value="TuG1812S0001026500.01.T01.s_cds17197"/>
    <property type="gene ID" value="TuG1812S0001026500.01"/>
</dbReference>
<organism evidence="1 2">
    <name type="scientific">Triticum urartu</name>
    <name type="common">Red wild einkorn</name>
    <name type="synonym">Crithodium urartu</name>
    <dbReference type="NCBI Taxonomy" id="4572"/>
    <lineage>
        <taxon>Eukaryota</taxon>
        <taxon>Viridiplantae</taxon>
        <taxon>Streptophyta</taxon>
        <taxon>Embryophyta</taxon>
        <taxon>Tracheophyta</taxon>
        <taxon>Spermatophyta</taxon>
        <taxon>Magnoliopsida</taxon>
        <taxon>Liliopsida</taxon>
        <taxon>Poales</taxon>
        <taxon>Poaceae</taxon>
        <taxon>BOP clade</taxon>
        <taxon>Pooideae</taxon>
        <taxon>Triticodae</taxon>
        <taxon>Triticeae</taxon>
        <taxon>Triticinae</taxon>
        <taxon>Triticum</taxon>
    </lineage>
</organism>
<dbReference type="Proteomes" id="UP000015106">
    <property type="component" value="Unassembled WGS sequence"/>
</dbReference>